<dbReference type="RefSeq" id="WP_188703665.1">
    <property type="nucleotide sequence ID" value="NZ_BMLX01000002.1"/>
</dbReference>
<organism evidence="1 2">
    <name type="scientific">Silvimonas iriomotensis</name>
    <dbReference type="NCBI Taxonomy" id="449662"/>
    <lineage>
        <taxon>Bacteria</taxon>
        <taxon>Pseudomonadati</taxon>
        <taxon>Pseudomonadota</taxon>
        <taxon>Betaproteobacteria</taxon>
        <taxon>Neisseriales</taxon>
        <taxon>Chitinibacteraceae</taxon>
        <taxon>Silvimonas</taxon>
    </lineage>
</organism>
<dbReference type="InterPro" id="IPR011972">
    <property type="entry name" value="CHP02285"/>
</dbReference>
<comment type="caution">
    <text evidence="1">The sequence shown here is derived from an EMBL/GenBank/DDBJ whole genome shotgun (WGS) entry which is preliminary data.</text>
</comment>
<evidence type="ECO:0000313" key="1">
    <source>
        <dbReference type="EMBL" id="GGP20389.1"/>
    </source>
</evidence>
<proteinExistence type="predicted"/>
<keyword evidence="2" id="KW-1185">Reference proteome</keyword>
<dbReference type="Proteomes" id="UP000637267">
    <property type="component" value="Unassembled WGS sequence"/>
</dbReference>
<accession>A0ABQ2P7Y0</accession>
<dbReference type="SUPFAM" id="SSF53850">
    <property type="entry name" value="Periplasmic binding protein-like II"/>
    <property type="match status" value="1"/>
</dbReference>
<evidence type="ECO:0000313" key="2">
    <source>
        <dbReference type="Proteomes" id="UP000637267"/>
    </source>
</evidence>
<evidence type="ECO:0008006" key="3">
    <source>
        <dbReference type="Google" id="ProtNLM"/>
    </source>
</evidence>
<dbReference type="NCBIfam" id="TIGR02285">
    <property type="entry name" value="TIGR02285 family protein"/>
    <property type="match status" value="1"/>
</dbReference>
<protein>
    <recommendedName>
        <fullName evidence="3">TIGR02285 family protein</fullName>
    </recommendedName>
</protein>
<gene>
    <name evidence="1" type="ORF">GCM10010970_14980</name>
</gene>
<name>A0ABQ2P7Y0_9NEIS</name>
<dbReference type="EMBL" id="BMLX01000002">
    <property type="protein sequence ID" value="GGP20389.1"/>
    <property type="molecule type" value="Genomic_DNA"/>
</dbReference>
<sequence>MRKSWMIVLLALFWAPVALARETITWVIFDWPPVFILQDRSSESVQQLGDGIGDQLIKMLIQRLPQYQHRVVVMTPKRAFAQMKQGDNLCVPSTLRNPEREGMALFTPALITMPIQLVTREDLLQTHPDWRDGVDLETLAADRSLVGGYEGTRSYGPMIDKVLASPANTGLHAVLGGDPNSLYQMLSLKRIDYTLEYPQIVAWLTERKQLPAGIAVVPLRQPDPWLLGNVACTRNAWGGKVIHDVDEAVKEAARQPSYRDLMTRWTPLHLREAQRRELDRFLHDRATHNYVQ</sequence>
<reference evidence="2" key="1">
    <citation type="journal article" date="2019" name="Int. J. Syst. Evol. Microbiol.">
        <title>The Global Catalogue of Microorganisms (GCM) 10K type strain sequencing project: providing services to taxonomists for standard genome sequencing and annotation.</title>
        <authorList>
            <consortium name="The Broad Institute Genomics Platform"/>
            <consortium name="The Broad Institute Genome Sequencing Center for Infectious Disease"/>
            <person name="Wu L."/>
            <person name="Ma J."/>
        </authorList>
    </citation>
    <scope>NUCLEOTIDE SEQUENCE [LARGE SCALE GENOMIC DNA]</scope>
    <source>
        <strain evidence="2">CGMCC 1.8859</strain>
    </source>
</reference>